<organism evidence="1 2">
    <name type="scientific">Aspergillus keveii</name>
    <dbReference type="NCBI Taxonomy" id="714993"/>
    <lineage>
        <taxon>Eukaryota</taxon>
        <taxon>Fungi</taxon>
        <taxon>Dikarya</taxon>
        <taxon>Ascomycota</taxon>
        <taxon>Pezizomycotina</taxon>
        <taxon>Eurotiomycetes</taxon>
        <taxon>Eurotiomycetidae</taxon>
        <taxon>Eurotiales</taxon>
        <taxon>Aspergillaceae</taxon>
        <taxon>Aspergillus</taxon>
        <taxon>Aspergillus subgen. Nidulantes</taxon>
    </lineage>
</organism>
<gene>
    <name evidence="1" type="ORF">BJX66DRAFT_331818</name>
</gene>
<name>A0ABR4GP79_9EURO</name>
<dbReference type="EMBL" id="JBFTWV010000002">
    <property type="protein sequence ID" value="KAL2800878.1"/>
    <property type="molecule type" value="Genomic_DNA"/>
</dbReference>
<proteinExistence type="predicted"/>
<reference evidence="1 2" key="1">
    <citation type="submission" date="2024-07" db="EMBL/GenBank/DDBJ databases">
        <title>Section-level genome sequencing and comparative genomics of Aspergillus sections Usti and Cavernicolus.</title>
        <authorList>
            <consortium name="Lawrence Berkeley National Laboratory"/>
            <person name="Nybo J.L."/>
            <person name="Vesth T.C."/>
            <person name="Theobald S."/>
            <person name="Frisvad J.C."/>
            <person name="Larsen T.O."/>
            <person name="Kjaerboelling I."/>
            <person name="Rothschild-Mancinelli K."/>
            <person name="Lyhne E.K."/>
            <person name="Kogle M.E."/>
            <person name="Barry K."/>
            <person name="Clum A."/>
            <person name="Na H."/>
            <person name="Ledsgaard L."/>
            <person name="Lin J."/>
            <person name="Lipzen A."/>
            <person name="Kuo A."/>
            <person name="Riley R."/>
            <person name="Mondo S."/>
            <person name="Labutti K."/>
            <person name="Haridas S."/>
            <person name="Pangalinan J."/>
            <person name="Salamov A.A."/>
            <person name="Simmons B.A."/>
            <person name="Magnuson J.K."/>
            <person name="Chen J."/>
            <person name="Drula E."/>
            <person name="Henrissat B."/>
            <person name="Wiebenga A."/>
            <person name="Lubbers R.J."/>
            <person name="Gomes A.C."/>
            <person name="Makela M.R."/>
            <person name="Stajich J."/>
            <person name="Grigoriev I.V."/>
            <person name="Mortensen U.H."/>
            <person name="De Vries R.P."/>
            <person name="Baker S.E."/>
            <person name="Andersen M.R."/>
        </authorList>
    </citation>
    <scope>NUCLEOTIDE SEQUENCE [LARGE SCALE GENOMIC DNA]</scope>
    <source>
        <strain evidence="1 2">CBS 209.92</strain>
    </source>
</reference>
<comment type="caution">
    <text evidence="1">The sequence shown here is derived from an EMBL/GenBank/DDBJ whole genome shotgun (WGS) entry which is preliminary data.</text>
</comment>
<evidence type="ECO:0000313" key="1">
    <source>
        <dbReference type="EMBL" id="KAL2800878.1"/>
    </source>
</evidence>
<protein>
    <submittedName>
        <fullName evidence="1">Uncharacterized protein</fullName>
    </submittedName>
</protein>
<keyword evidence="2" id="KW-1185">Reference proteome</keyword>
<sequence length="222" mass="25799">MNRLHQQLENWIKTCFKDQEKFAAAMKPAADGFPRTRPQRYAWVQSWIVGWIHQFLFAPYLPGLPGDHFDWFCGDVEVGVLKSCPESTLQTWRLATSSAIQHLGQDIRTETLDNILAMVEHHFGSASSLEPEPRHQRLREILDRCADFKYTLSRQPDRFFFDWSQTGDMFAADSMMAVGRDGNEDNIHVRLCLWPALLKRTISGDEEILVPQLVWSMREPEY</sequence>
<dbReference type="Proteomes" id="UP001610563">
    <property type="component" value="Unassembled WGS sequence"/>
</dbReference>
<evidence type="ECO:0000313" key="2">
    <source>
        <dbReference type="Proteomes" id="UP001610563"/>
    </source>
</evidence>
<accession>A0ABR4GP79</accession>